<dbReference type="Proteomes" id="UP000765802">
    <property type="component" value="Unassembled WGS sequence"/>
</dbReference>
<name>A0ABR7M3R4_9BACT</name>
<protein>
    <recommendedName>
        <fullName evidence="3">Tetratricopeptide repeat protein</fullName>
    </recommendedName>
</protein>
<dbReference type="InterPro" id="IPR011990">
    <property type="entry name" value="TPR-like_helical_dom_sf"/>
</dbReference>
<sequence length="419" mass="47548">MFASAVLAVSAQKLDKIKDNLKSKKYTEAKAQIDQFLADEKNAKNLEGWYTKAKIYSEIAQDPTAAAATPNARWTAFETLKQYVAMDDKGQLLFLQLDNYKPIMDIYQGYFKAGADDYNANRFEPAYDNFKNCLTVSEYMAEKKWSNIALDTTVVLYAGISAEKSNKREDAAIYYGKLADAKVSGEGMVEIYKWLVDHFYNQKKDAATATKYLNLGKEVYPADSFWPAYELDMARDAGNKEELFKKYEAVLAGDPGNTSIRYNYAVEMYSEGYKPELAQRPANSAELIAKAEEQLKKVVAEKPDYAAAYLVLGQIQYNQGVDYNNQNKAIRPPAGGRLKPEELKKKEELRGLIAQKFDAAVPFFEKVDELLGAQGKLKMEDKGYLKDAYDLLITIYDNKQNKDKVKIYEEKFNNVDKTH</sequence>
<evidence type="ECO:0000313" key="1">
    <source>
        <dbReference type="EMBL" id="MBC6489494.1"/>
    </source>
</evidence>
<proteinExistence type="predicted"/>
<keyword evidence="2" id="KW-1185">Reference proteome</keyword>
<dbReference type="EMBL" id="MBUA01000001">
    <property type="protein sequence ID" value="MBC6489494.1"/>
    <property type="molecule type" value="Genomic_DNA"/>
</dbReference>
<gene>
    <name evidence="1" type="ORF">BC349_00825</name>
</gene>
<dbReference type="SUPFAM" id="SSF48439">
    <property type="entry name" value="Protein prenylyltransferase"/>
    <property type="match status" value="1"/>
</dbReference>
<evidence type="ECO:0000313" key="2">
    <source>
        <dbReference type="Proteomes" id="UP000765802"/>
    </source>
</evidence>
<comment type="caution">
    <text evidence="1">The sequence shown here is derived from an EMBL/GenBank/DDBJ whole genome shotgun (WGS) entry which is preliminary data.</text>
</comment>
<organism evidence="1 2">
    <name type="scientific">Flavihumibacter stibioxidans</name>
    <dbReference type="NCBI Taxonomy" id="1834163"/>
    <lineage>
        <taxon>Bacteria</taxon>
        <taxon>Pseudomonadati</taxon>
        <taxon>Bacteroidota</taxon>
        <taxon>Chitinophagia</taxon>
        <taxon>Chitinophagales</taxon>
        <taxon>Chitinophagaceae</taxon>
        <taxon>Flavihumibacter</taxon>
    </lineage>
</organism>
<evidence type="ECO:0008006" key="3">
    <source>
        <dbReference type="Google" id="ProtNLM"/>
    </source>
</evidence>
<accession>A0ABR7M3R4</accession>
<reference evidence="1 2" key="1">
    <citation type="submission" date="2016-07" db="EMBL/GenBank/DDBJ databases">
        <title>Genome analysis of Flavihumibacter stibioxidans YS-17.</title>
        <authorList>
            <person name="Shi K."/>
            <person name="Han Y."/>
            <person name="Wang G."/>
        </authorList>
    </citation>
    <scope>NUCLEOTIDE SEQUENCE [LARGE SCALE GENOMIC DNA]</scope>
    <source>
        <strain evidence="1 2">YS-17</strain>
    </source>
</reference>
<dbReference type="Gene3D" id="1.25.40.10">
    <property type="entry name" value="Tetratricopeptide repeat domain"/>
    <property type="match status" value="1"/>
</dbReference>